<organism evidence="2 3">
    <name type="scientific">Meloidogyne javanica</name>
    <name type="common">Root-knot nematode worm</name>
    <dbReference type="NCBI Taxonomy" id="6303"/>
    <lineage>
        <taxon>Eukaryota</taxon>
        <taxon>Metazoa</taxon>
        <taxon>Ecdysozoa</taxon>
        <taxon>Nematoda</taxon>
        <taxon>Chromadorea</taxon>
        <taxon>Rhabditida</taxon>
        <taxon>Tylenchina</taxon>
        <taxon>Tylenchomorpha</taxon>
        <taxon>Tylenchoidea</taxon>
        <taxon>Meloidogynidae</taxon>
        <taxon>Meloidogyninae</taxon>
        <taxon>Meloidogyne</taxon>
        <taxon>Meloidogyne incognita group</taxon>
    </lineage>
</organism>
<accession>A0A915LUD5</accession>
<dbReference type="AlphaFoldDB" id="A0A915LUD5"/>
<feature type="region of interest" description="Disordered" evidence="1">
    <location>
        <begin position="317"/>
        <end position="354"/>
    </location>
</feature>
<evidence type="ECO:0000313" key="2">
    <source>
        <dbReference type="Proteomes" id="UP000887561"/>
    </source>
</evidence>
<sequence>AEILWELKLNDVALKLVHDSHRLYACLANGTLTVLENAFERMPSALDLYHIPVAAAPITDALLDGEFLYLAIANKIIRALAMSPHGIWLVTAHSSLLQLWQNGQCEMLFDIRYDHSNRTPSFDEHDELLDQVEVCSILFHSDELWVGTIDGYLMLYKVNLNENNEGTKLSTTRFRSSIRRYQPGKRLSAVHGLAQQLPVNGRQQTYYIPTENEKRVEERNSSMECMSMESQFSRKISVKIDKQTRKYSINVLTLKENIELTSPPPITEPCKLVKGDSSSNCSETHQKVTKKFSFPVKKPLCGQQSVDSALTSILTKKDSSSNFTPTRRRTLPKQSSSSIDKRRYSCTSSTSTNTNGVNIQERALRIRRKDLDFEEPPTVLLAVKEGEQLPTTLNRQNSLSKFIQNTNITQKIGSPPGSTATTTMLDTTEIKSSLLMTLQMKLKVADKPIRCIALGSDNNGRDVVLTGAGEYGDEEALLRWRRDPNNALWINDPLVDIGAQGRRRNGIPSPTSNN</sequence>
<dbReference type="Proteomes" id="UP000887561">
    <property type="component" value="Unplaced"/>
</dbReference>
<dbReference type="SUPFAM" id="SSF50978">
    <property type="entry name" value="WD40 repeat-like"/>
    <property type="match status" value="1"/>
</dbReference>
<protein>
    <submittedName>
        <fullName evidence="3">Uncharacterized protein</fullName>
    </submittedName>
</protein>
<dbReference type="WBParaSite" id="scaffold18523_cov148.g18948">
    <property type="protein sequence ID" value="scaffold18523_cov148.g18948"/>
    <property type="gene ID" value="scaffold18523_cov148.g18948"/>
</dbReference>
<reference evidence="3" key="1">
    <citation type="submission" date="2022-11" db="UniProtKB">
        <authorList>
            <consortium name="WormBaseParasite"/>
        </authorList>
    </citation>
    <scope>IDENTIFICATION</scope>
</reference>
<evidence type="ECO:0000313" key="3">
    <source>
        <dbReference type="WBParaSite" id="scaffold18523_cov148.g18948"/>
    </source>
</evidence>
<evidence type="ECO:0000256" key="1">
    <source>
        <dbReference type="SAM" id="MobiDB-lite"/>
    </source>
</evidence>
<keyword evidence="2" id="KW-1185">Reference proteome</keyword>
<proteinExistence type="predicted"/>
<name>A0A915LUD5_MELJA</name>
<feature type="compositionally biased region" description="Low complexity" evidence="1">
    <location>
        <begin position="345"/>
        <end position="354"/>
    </location>
</feature>
<dbReference type="InterPro" id="IPR036322">
    <property type="entry name" value="WD40_repeat_dom_sf"/>
</dbReference>